<name>A0A167WK17_9AGAM</name>
<reference evidence="2 3" key="1">
    <citation type="journal article" date="2016" name="Mol. Biol. Evol.">
        <title>Comparative Genomics of Early-Diverging Mushroom-Forming Fungi Provides Insights into the Origins of Lignocellulose Decay Capabilities.</title>
        <authorList>
            <person name="Nagy L.G."/>
            <person name="Riley R."/>
            <person name="Tritt A."/>
            <person name="Adam C."/>
            <person name="Daum C."/>
            <person name="Floudas D."/>
            <person name="Sun H."/>
            <person name="Yadav J.S."/>
            <person name="Pangilinan J."/>
            <person name="Larsson K.H."/>
            <person name="Matsuura K."/>
            <person name="Barry K."/>
            <person name="Labutti K."/>
            <person name="Kuo R."/>
            <person name="Ohm R.A."/>
            <person name="Bhattacharya S.S."/>
            <person name="Shirouzu T."/>
            <person name="Yoshinaga Y."/>
            <person name="Martin F.M."/>
            <person name="Grigoriev I.V."/>
            <person name="Hibbett D.S."/>
        </authorList>
    </citation>
    <scope>NUCLEOTIDE SEQUENCE [LARGE SCALE GENOMIC DNA]</scope>
    <source>
        <strain evidence="2 3">CBS 109695</strain>
    </source>
</reference>
<sequence length="165" mass="18428">MSRRVITVEAKVSWAVKYHTGTRLAYMGVSMPQRADRNREEGNAQDRLKSESKISNQTWTRGKPVQMGRSAILGEHVYCPHAQIEIASSACTRPEPAVRDLGAITTRPSAHRDIRSIYITTSPDLDGASAVAKDNRKATATVMGSYKISIIKWRFRPYAVIPTRK</sequence>
<evidence type="ECO:0000256" key="1">
    <source>
        <dbReference type="SAM" id="MobiDB-lite"/>
    </source>
</evidence>
<protein>
    <submittedName>
        <fullName evidence="2">Uncharacterized protein</fullName>
    </submittedName>
</protein>
<feature type="compositionally biased region" description="Basic and acidic residues" evidence="1">
    <location>
        <begin position="34"/>
        <end position="52"/>
    </location>
</feature>
<dbReference type="AlphaFoldDB" id="A0A167WK17"/>
<accession>A0A167WK17</accession>
<evidence type="ECO:0000313" key="2">
    <source>
        <dbReference type="EMBL" id="KZP06187.1"/>
    </source>
</evidence>
<proteinExistence type="predicted"/>
<organism evidence="2 3">
    <name type="scientific">Athelia psychrophila</name>
    <dbReference type="NCBI Taxonomy" id="1759441"/>
    <lineage>
        <taxon>Eukaryota</taxon>
        <taxon>Fungi</taxon>
        <taxon>Dikarya</taxon>
        <taxon>Basidiomycota</taxon>
        <taxon>Agaricomycotina</taxon>
        <taxon>Agaricomycetes</taxon>
        <taxon>Agaricomycetidae</taxon>
        <taxon>Atheliales</taxon>
        <taxon>Atheliaceae</taxon>
        <taxon>Athelia</taxon>
    </lineage>
</organism>
<dbReference type="EMBL" id="KV417800">
    <property type="protein sequence ID" value="KZP06187.1"/>
    <property type="molecule type" value="Genomic_DNA"/>
</dbReference>
<feature type="region of interest" description="Disordered" evidence="1">
    <location>
        <begin position="30"/>
        <end position="61"/>
    </location>
</feature>
<gene>
    <name evidence="2" type="ORF">FIBSPDRAFT_902976</name>
</gene>
<keyword evidence="3" id="KW-1185">Reference proteome</keyword>
<evidence type="ECO:0000313" key="3">
    <source>
        <dbReference type="Proteomes" id="UP000076532"/>
    </source>
</evidence>
<dbReference type="Proteomes" id="UP000076532">
    <property type="component" value="Unassembled WGS sequence"/>
</dbReference>